<dbReference type="Pfam" id="PF13577">
    <property type="entry name" value="SnoaL_4"/>
    <property type="match status" value="1"/>
</dbReference>
<dbReference type="EMBL" id="SUMD01000009">
    <property type="protein sequence ID" value="TJZ75971.1"/>
    <property type="molecule type" value="Genomic_DNA"/>
</dbReference>
<gene>
    <name evidence="3" type="ORF">FCG67_18275</name>
</gene>
<reference evidence="3 4" key="1">
    <citation type="submission" date="2019-04" db="EMBL/GenBank/DDBJ databases">
        <title>Rhodococcus oryzae sp. nov., a novel actinomycete isolated from rhizosphere soil of rice (Oryza sativa L.).</title>
        <authorList>
            <person name="Li C."/>
        </authorList>
    </citation>
    <scope>NUCLEOTIDE SEQUENCE [LARGE SCALE GENOMIC DNA]</scope>
    <source>
        <strain evidence="3 4">NEAU-CX67</strain>
    </source>
</reference>
<comment type="caution">
    <text evidence="3">The sequence shown here is derived from an EMBL/GenBank/DDBJ whole genome shotgun (WGS) entry which is preliminary data.</text>
</comment>
<protein>
    <submittedName>
        <fullName evidence="3">Nuclear transport factor 2 family protein</fullName>
    </submittedName>
</protein>
<accession>A0ABY2RJE2</accession>
<sequence length="226" mass="24491">MCSGGPRRRRLSRPSRSVACTRLRPNTRTRCDPSHSAGNPVAPGGGHIECYTCHPLGQGKHDHQPGKGGAAVRTDGPDSTFRSTPPADFGQLLDHLAVVDSLHRFQARLDAKDWPGLRSAMTEDARAYFVEGADAVLAVVRSHLDVCGPTQHLMGNVQVQLDGDTARTRSYFRAFHVGAGTNEGAVYECLGDYDDSWTRTDTGWALTSRVIAVRAETGDRAVITPR</sequence>
<dbReference type="InterPro" id="IPR032710">
    <property type="entry name" value="NTF2-like_dom_sf"/>
</dbReference>
<feature type="domain" description="SnoaL-like" evidence="2">
    <location>
        <begin position="91"/>
        <end position="209"/>
    </location>
</feature>
<evidence type="ECO:0000313" key="4">
    <source>
        <dbReference type="Proteomes" id="UP000305109"/>
    </source>
</evidence>
<dbReference type="SUPFAM" id="SSF54427">
    <property type="entry name" value="NTF2-like"/>
    <property type="match status" value="1"/>
</dbReference>
<proteinExistence type="predicted"/>
<dbReference type="Proteomes" id="UP000305109">
    <property type="component" value="Unassembled WGS sequence"/>
</dbReference>
<dbReference type="Gene3D" id="3.10.450.50">
    <property type="match status" value="1"/>
</dbReference>
<evidence type="ECO:0000313" key="3">
    <source>
        <dbReference type="EMBL" id="TJZ75971.1"/>
    </source>
</evidence>
<evidence type="ECO:0000256" key="1">
    <source>
        <dbReference type="SAM" id="MobiDB-lite"/>
    </source>
</evidence>
<name>A0ABY2RJE2_9NOCA</name>
<organism evidence="3 4">
    <name type="scientific">Rhodococcus oryzae</name>
    <dbReference type="NCBI Taxonomy" id="2571143"/>
    <lineage>
        <taxon>Bacteria</taxon>
        <taxon>Bacillati</taxon>
        <taxon>Actinomycetota</taxon>
        <taxon>Actinomycetes</taxon>
        <taxon>Mycobacteriales</taxon>
        <taxon>Nocardiaceae</taxon>
        <taxon>Rhodococcus</taxon>
    </lineage>
</organism>
<evidence type="ECO:0000259" key="2">
    <source>
        <dbReference type="Pfam" id="PF13577"/>
    </source>
</evidence>
<feature type="region of interest" description="Disordered" evidence="1">
    <location>
        <begin position="59"/>
        <end position="86"/>
    </location>
</feature>
<keyword evidence="4" id="KW-1185">Reference proteome</keyword>
<dbReference type="InterPro" id="IPR037401">
    <property type="entry name" value="SnoaL-like"/>
</dbReference>